<organism evidence="2 3">
    <name type="scientific">Aspergillus welwitschiae</name>
    <dbReference type="NCBI Taxonomy" id="1341132"/>
    <lineage>
        <taxon>Eukaryota</taxon>
        <taxon>Fungi</taxon>
        <taxon>Dikarya</taxon>
        <taxon>Ascomycota</taxon>
        <taxon>Pezizomycotina</taxon>
        <taxon>Eurotiomycetes</taxon>
        <taxon>Eurotiomycetidae</taxon>
        <taxon>Eurotiales</taxon>
        <taxon>Aspergillaceae</taxon>
        <taxon>Aspergillus</taxon>
        <taxon>Aspergillus subgen. Circumdati</taxon>
    </lineage>
</organism>
<accession>A0A3F3PL59</accession>
<evidence type="ECO:0000313" key="2">
    <source>
        <dbReference type="EMBL" id="RDH27076.1"/>
    </source>
</evidence>
<gene>
    <name evidence="2" type="ORF">BDQ94DRAFT_163941</name>
</gene>
<dbReference type="RefSeq" id="XP_026620098.1">
    <property type="nucleotide sequence ID" value="XM_026769850.1"/>
</dbReference>
<proteinExistence type="predicted"/>
<evidence type="ECO:0000313" key="3">
    <source>
        <dbReference type="Proteomes" id="UP000253729"/>
    </source>
</evidence>
<dbReference type="Proteomes" id="UP000253729">
    <property type="component" value="Unassembled WGS sequence"/>
</dbReference>
<name>A0A3F3PL59_9EURO</name>
<keyword evidence="3" id="KW-1185">Reference proteome</keyword>
<sequence length="286" mass="31747">MLATIGWELSIPALSPIPSSDTLPDERHPETPERTVEDREGGVLTEAPALPVIASSPSTLDSEHSPPLSAKHNDIPIDPVILADDGSWMIGELQQDSDLRSVGPHGQGHTQTSPDDAEANVPSRVIPPESSSQRSKLRKRKPQPSSKQPSKRARHPISGSEEDTSLDLDALLAIYFSAPFGVRVQFCNWMCANITSRAFDKPDTETSEDKAEKPAGEMDHPSSRLEHHGASRRGKKWSSEEEKFLRELKNDKNRPCRDRVQSKKGFLRDRSMQLQPEAYACKNYVD</sequence>
<evidence type="ECO:0000256" key="1">
    <source>
        <dbReference type="SAM" id="MobiDB-lite"/>
    </source>
</evidence>
<dbReference type="GeneID" id="38138206"/>
<feature type="compositionally biased region" description="Basic and acidic residues" evidence="1">
    <location>
        <begin position="200"/>
        <end position="229"/>
    </location>
</feature>
<reference evidence="2 3" key="1">
    <citation type="submission" date="2018-07" db="EMBL/GenBank/DDBJ databases">
        <title>The genomes of Aspergillus section Nigri reveals drivers in fungal speciation.</title>
        <authorList>
            <consortium name="DOE Joint Genome Institute"/>
            <person name="Vesth T.C."/>
            <person name="Nybo J."/>
            <person name="Theobald S."/>
            <person name="Brandl J."/>
            <person name="Frisvad J.C."/>
            <person name="Nielsen K.F."/>
            <person name="Lyhne E.K."/>
            <person name="Kogle M.E."/>
            <person name="Kuo A."/>
            <person name="Riley R."/>
            <person name="Clum A."/>
            <person name="Nolan M."/>
            <person name="Lipzen A."/>
            <person name="Salamov A."/>
            <person name="Henrissat B."/>
            <person name="Wiebenga A."/>
            <person name="De vries R.P."/>
            <person name="Grigoriev I.V."/>
            <person name="Mortensen U.H."/>
            <person name="Andersen M.R."/>
            <person name="Baker S.E."/>
        </authorList>
    </citation>
    <scope>NUCLEOTIDE SEQUENCE [LARGE SCALE GENOMIC DNA]</scope>
    <source>
        <strain evidence="2 3">CBS 139.54b</strain>
    </source>
</reference>
<feature type="compositionally biased region" description="Basic and acidic residues" evidence="1">
    <location>
        <begin position="237"/>
        <end position="269"/>
    </location>
</feature>
<dbReference type="EMBL" id="KZ852101">
    <property type="protein sequence ID" value="RDH27076.1"/>
    <property type="molecule type" value="Genomic_DNA"/>
</dbReference>
<feature type="compositionally biased region" description="Basic and acidic residues" evidence="1">
    <location>
        <begin position="24"/>
        <end position="41"/>
    </location>
</feature>
<feature type="region of interest" description="Disordered" evidence="1">
    <location>
        <begin position="13"/>
        <end position="74"/>
    </location>
</feature>
<feature type="region of interest" description="Disordered" evidence="1">
    <location>
        <begin position="200"/>
        <end position="269"/>
    </location>
</feature>
<dbReference type="AlphaFoldDB" id="A0A3F3PL59"/>
<feature type="region of interest" description="Disordered" evidence="1">
    <location>
        <begin position="98"/>
        <end position="162"/>
    </location>
</feature>
<protein>
    <recommendedName>
        <fullName evidence="4">Myb-like domain-containing protein</fullName>
    </recommendedName>
</protein>
<evidence type="ECO:0008006" key="4">
    <source>
        <dbReference type="Google" id="ProtNLM"/>
    </source>
</evidence>